<keyword evidence="2" id="KW-0805">Transcription regulation</keyword>
<organism evidence="6 7">
    <name type="scientific">Hamadaea flava</name>
    <dbReference type="NCBI Taxonomy" id="1742688"/>
    <lineage>
        <taxon>Bacteria</taxon>
        <taxon>Bacillati</taxon>
        <taxon>Actinomycetota</taxon>
        <taxon>Actinomycetes</taxon>
        <taxon>Micromonosporales</taxon>
        <taxon>Micromonosporaceae</taxon>
        <taxon>Hamadaea</taxon>
    </lineage>
</organism>
<dbReference type="SUPFAM" id="SSF46955">
    <property type="entry name" value="Putative DNA-binding domain"/>
    <property type="match status" value="1"/>
</dbReference>
<evidence type="ECO:0000313" key="7">
    <source>
        <dbReference type="Proteomes" id="UP001595816"/>
    </source>
</evidence>
<evidence type="ECO:0000256" key="2">
    <source>
        <dbReference type="ARBA" id="ARBA00023015"/>
    </source>
</evidence>
<keyword evidence="1" id="KW-0678">Repressor</keyword>
<dbReference type="EMBL" id="JBHSAY010000028">
    <property type="protein sequence ID" value="MFC4136032.1"/>
    <property type="molecule type" value="Genomic_DNA"/>
</dbReference>
<comment type="caution">
    <text evidence="6">The sequence shown here is derived from an EMBL/GenBank/DDBJ whole genome shotgun (WGS) entry which is preliminary data.</text>
</comment>
<dbReference type="InterPro" id="IPR000551">
    <property type="entry name" value="MerR-type_HTH_dom"/>
</dbReference>
<accession>A0ABV8M017</accession>
<dbReference type="PROSITE" id="PS50937">
    <property type="entry name" value="HTH_MERR_2"/>
    <property type="match status" value="1"/>
</dbReference>
<dbReference type="RefSeq" id="WP_253763942.1">
    <property type="nucleotide sequence ID" value="NZ_JAMZDZ010000001.1"/>
</dbReference>
<sequence>MRIGELAATAGVSSRTVDYYTQLGLLAPAERTAKGYRLYAAQAVGLIGAIQTLEQAGLRLESIAGRLRKSTDDLPGIVDRLGQDLRALHQLADTEKAAETNAVVAALISRAHDLVTAATELLGALPQI</sequence>
<evidence type="ECO:0000256" key="1">
    <source>
        <dbReference type="ARBA" id="ARBA00022491"/>
    </source>
</evidence>
<feature type="domain" description="HTH merR-type" evidence="5">
    <location>
        <begin position="1"/>
        <end position="69"/>
    </location>
</feature>
<keyword evidence="3" id="KW-0238">DNA-binding</keyword>
<keyword evidence="4" id="KW-0804">Transcription</keyword>
<dbReference type="InterPro" id="IPR047057">
    <property type="entry name" value="MerR_fam"/>
</dbReference>
<evidence type="ECO:0000259" key="5">
    <source>
        <dbReference type="PROSITE" id="PS50937"/>
    </source>
</evidence>
<evidence type="ECO:0000256" key="4">
    <source>
        <dbReference type="ARBA" id="ARBA00023163"/>
    </source>
</evidence>
<proteinExistence type="predicted"/>
<dbReference type="PANTHER" id="PTHR30204:SF69">
    <property type="entry name" value="MERR-FAMILY TRANSCRIPTIONAL REGULATOR"/>
    <property type="match status" value="1"/>
</dbReference>
<dbReference type="PANTHER" id="PTHR30204">
    <property type="entry name" value="REDOX-CYCLING DRUG-SENSING TRANSCRIPTIONAL ACTIVATOR SOXR"/>
    <property type="match status" value="1"/>
</dbReference>
<dbReference type="Gene3D" id="1.10.1660.10">
    <property type="match status" value="1"/>
</dbReference>
<evidence type="ECO:0000313" key="6">
    <source>
        <dbReference type="EMBL" id="MFC4136032.1"/>
    </source>
</evidence>
<reference evidence="7" key="1">
    <citation type="journal article" date="2019" name="Int. J. Syst. Evol. Microbiol.">
        <title>The Global Catalogue of Microorganisms (GCM) 10K type strain sequencing project: providing services to taxonomists for standard genome sequencing and annotation.</title>
        <authorList>
            <consortium name="The Broad Institute Genomics Platform"/>
            <consortium name="The Broad Institute Genome Sequencing Center for Infectious Disease"/>
            <person name="Wu L."/>
            <person name="Ma J."/>
        </authorList>
    </citation>
    <scope>NUCLEOTIDE SEQUENCE [LARGE SCALE GENOMIC DNA]</scope>
    <source>
        <strain evidence="7">CGMCC 4.7289</strain>
    </source>
</reference>
<protein>
    <submittedName>
        <fullName evidence="6">MerR family transcriptional regulator</fullName>
    </submittedName>
</protein>
<gene>
    <name evidence="6" type="ORF">ACFOZ4_35960</name>
</gene>
<name>A0ABV8M017_9ACTN</name>
<dbReference type="Pfam" id="PF13411">
    <property type="entry name" value="MerR_1"/>
    <property type="match status" value="1"/>
</dbReference>
<dbReference type="Proteomes" id="UP001595816">
    <property type="component" value="Unassembled WGS sequence"/>
</dbReference>
<evidence type="ECO:0000256" key="3">
    <source>
        <dbReference type="ARBA" id="ARBA00023125"/>
    </source>
</evidence>
<dbReference type="InterPro" id="IPR009061">
    <property type="entry name" value="DNA-bd_dom_put_sf"/>
</dbReference>
<dbReference type="SMART" id="SM00422">
    <property type="entry name" value="HTH_MERR"/>
    <property type="match status" value="1"/>
</dbReference>
<keyword evidence="7" id="KW-1185">Reference proteome</keyword>
<dbReference type="PRINTS" id="PR00040">
    <property type="entry name" value="HTHMERR"/>
</dbReference>